<dbReference type="Proteomes" id="UP000826709">
    <property type="component" value="Chromosome"/>
</dbReference>
<dbReference type="Pfam" id="PF07790">
    <property type="entry name" value="Pilin_N"/>
    <property type="match status" value="1"/>
</dbReference>
<accession>A0A8G1A0B0</accession>
<evidence type="ECO:0000259" key="2">
    <source>
        <dbReference type="Pfam" id="PF07790"/>
    </source>
</evidence>
<name>A0A8G1A0B0_9EURY</name>
<organism evidence="3 4">
    <name type="scientific">Methanofollis formosanus</name>
    <dbReference type="NCBI Taxonomy" id="299308"/>
    <lineage>
        <taxon>Archaea</taxon>
        <taxon>Methanobacteriati</taxon>
        <taxon>Methanobacteriota</taxon>
        <taxon>Stenosarchaea group</taxon>
        <taxon>Methanomicrobia</taxon>
        <taxon>Methanomicrobiales</taxon>
        <taxon>Methanomicrobiaceae</taxon>
        <taxon>Methanofollis</taxon>
    </lineage>
</organism>
<dbReference type="KEGG" id="mfk:E2N92_04115"/>
<feature type="transmembrane region" description="Helical" evidence="1">
    <location>
        <begin position="12"/>
        <end position="35"/>
    </location>
</feature>
<dbReference type="RefSeq" id="WP_220682428.1">
    <property type="nucleotide sequence ID" value="NZ_CP037968.1"/>
</dbReference>
<feature type="domain" description="Archaeal Type IV pilin N-terminal" evidence="2">
    <location>
        <begin position="8"/>
        <end position="71"/>
    </location>
</feature>
<dbReference type="InterPro" id="IPR012859">
    <property type="entry name" value="Pilin_N_archaeal"/>
</dbReference>
<dbReference type="InterPro" id="IPR013373">
    <property type="entry name" value="Flagellin/pilin_N_arc"/>
</dbReference>
<evidence type="ECO:0000256" key="1">
    <source>
        <dbReference type="SAM" id="Phobius"/>
    </source>
</evidence>
<proteinExistence type="predicted"/>
<dbReference type="EMBL" id="CP037968">
    <property type="protein sequence ID" value="QYZ78666.1"/>
    <property type="molecule type" value="Genomic_DNA"/>
</dbReference>
<protein>
    <submittedName>
        <fullName evidence="3">Type IV pilin</fullName>
    </submittedName>
</protein>
<sequence length="130" mass="13215">MIRSGDDDAVSPTVATVLMVAVTVTLAAFVASFSLGTLGDIPENGLVGAKAVRTDDGAIQVTYLGGDGSAAVDHLNWTIDGAEQADLLDHTIGSVAVNATTSADPGKKHRVMVIATYNDGSSQVVLDTSV</sequence>
<dbReference type="OrthoDB" id="112151at2157"/>
<evidence type="ECO:0000313" key="3">
    <source>
        <dbReference type="EMBL" id="QYZ78666.1"/>
    </source>
</evidence>
<dbReference type="AlphaFoldDB" id="A0A8G1A0B0"/>
<keyword evidence="1" id="KW-0472">Membrane</keyword>
<reference evidence="3" key="2">
    <citation type="submission" date="2019-03" db="EMBL/GenBank/DDBJ databases">
        <authorList>
            <person name="Chen S.-C."/>
            <person name="Wu S.-Y."/>
            <person name="Lai M.-C."/>
        </authorList>
    </citation>
    <scope>NUCLEOTIDE SEQUENCE</scope>
    <source>
        <strain evidence="3">ML15</strain>
    </source>
</reference>
<keyword evidence="4" id="KW-1185">Reference proteome</keyword>
<gene>
    <name evidence="3" type="ORF">E2N92_04115</name>
</gene>
<evidence type="ECO:0000313" key="4">
    <source>
        <dbReference type="Proteomes" id="UP000826709"/>
    </source>
</evidence>
<dbReference type="NCBIfam" id="TIGR02537">
    <property type="entry name" value="arch_flag_Nterm"/>
    <property type="match status" value="1"/>
</dbReference>
<keyword evidence="1" id="KW-1133">Transmembrane helix</keyword>
<keyword evidence="1" id="KW-0812">Transmembrane</keyword>
<reference evidence="3" key="1">
    <citation type="journal article" date="2005" name="Int. J. Syst. Evol. Microbiol.">
        <title>Methanofollis formosanus sp. nov., isolated from a fish pond.</title>
        <authorList>
            <person name="Wu S.Y."/>
            <person name="Chen S.C."/>
            <person name="Lai M.C."/>
        </authorList>
    </citation>
    <scope>NUCLEOTIDE SEQUENCE</scope>
    <source>
        <strain evidence="3">ML15</strain>
    </source>
</reference>